<dbReference type="InterPro" id="IPR036638">
    <property type="entry name" value="HLH_DNA-bd_sf"/>
</dbReference>
<dbReference type="InterPro" id="IPR011598">
    <property type="entry name" value="bHLH_dom"/>
</dbReference>
<dbReference type="SMART" id="SM00353">
    <property type="entry name" value="HLH"/>
    <property type="match status" value="2"/>
</dbReference>
<organism evidence="4 5">
    <name type="scientific">Caenorhabditis tropicalis</name>
    <dbReference type="NCBI Taxonomy" id="1561998"/>
    <lineage>
        <taxon>Eukaryota</taxon>
        <taxon>Metazoa</taxon>
        <taxon>Ecdysozoa</taxon>
        <taxon>Nematoda</taxon>
        <taxon>Chromadorea</taxon>
        <taxon>Rhabditida</taxon>
        <taxon>Rhabditina</taxon>
        <taxon>Rhabditomorpha</taxon>
        <taxon>Rhabditoidea</taxon>
        <taxon>Rhabditidae</taxon>
        <taxon>Peloderinae</taxon>
        <taxon>Caenorhabditis</taxon>
    </lineage>
</organism>
<feature type="compositionally biased region" description="Low complexity" evidence="2">
    <location>
        <begin position="196"/>
        <end position="212"/>
    </location>
</feature>
<evidence type="ECO:0000259" key="3">
    <source>
        <dbReference type="PROSITE" id="PS50888"/>
    </source>
</evidence>
<feature type="domain" description="BHLH" evidence="3">
    <location>
        <begin position="64"/>
        <end position="116"/>
    </location>
</feature>
<evidence type="ECO:0000256" key="2">
    <source>
        <dbReference type="SAM" id="MobiDB-lite"/>
    </source>
</evidence>
<dbReference type="SUPFAM" id="SSF47459">
    <property type="entry name" value="HLH, helix-loop-helix DNA-binding domain"/>
    <property type="match status" value="2"/>
</dbReference>
<dbReference type="CDD" id="cd00083">
    <property type="entry name" value="bHLH_SF"/>
    <property type="match status" value="1"/>
</dbReference>
<dbReference type="Gene3D" id="4.10.280.10">
    <property type="entry name" value="Helix-loop-helix DNA-binding domain"/>
    <property type="match status" value="1"/>
</dbReference>
<accession>A0A1I7SYY6</accession>
<dbReference type="AlphaFoldDB" id="A0A1I7SYY6"/>
<name>A0A1I7SYY6_9PELO</name>
<dbReference type="eggNOG" id="ENOG502RPZV">
    <property type="taxonomic scope" value="Eukaryota"/>
</dbReference>
<dbReference type="PROSITE" id="PS50888">
    <property type="entry name" value="BHLH"/>
    <property type="match status" value="2"/>
</dbReference>
<feature type="compositionally biased region" description="Basic and acidic residues" evidence="2">
    <location>
        <begin position="422"/>
        <end position="431"/>
    </location>
</feature>
<feature type="domain" description="BHLH" evidence="3">
    <location>
        <begin position="214"/>
        <end position="271"/>
    </location>
</feature>
<feature type="coiled-coil region" evidence="1">
    <location>
        <begin position="70"/>
        <end position="97"/>
    </location>
</feature>
<evidence type="ECO:0000313" key="4">
    <source>
        <dbReference type="Proteomes" id="UP000095282"/>
    </source>
</evidence>
<dbReference type="WBParaSite" id="Csp11.Scaffold36.g170.t1">
    <property type="protein sequence ID" value="Csp11.Scaffold36.g170.t1"/>
    <property type="gene ID" value="Csp11.Scaffold36.g170"/>
</dbReference>
<keyword evidence="4" id="KW-1185">Reference proteome</keyword>
<evidence type="ECO:0000313" key="5">
    <source>
        <dbReference type="WBParaSite" id="Csp11.Scaffold36.g170.t1"/>
    </source>
</evidence>
<protein>
    <submittedName>
        <fullName evidence="5">BHLH domain-containing protein</fullName>
    </submittedName>
</protein>
<feature type="compositionally biased region" description="Low complexity" evidence="2">
    <location>
        <begin position="380"/>
        <end position="419"/>
    </location>
</feature>
<keyword evidence="1" id="KW-0175">Coiled coil</keyword>
<dbReference type="GO" id="GO:0046983">
    <property type="term" value="F:protein dimerization activity"/>
    <property type="evidence" value="ECO:0007669"/>
    <property type="project" value="InterPro"/>
</dbReference>
<feature type="compositionally biased region" description="Basic and acidic residues" evidence="2">
    <location>
        <begin position="213"/>
        <end position="230"/>
    </location>
</feature>
<feature type="region of interest" description="Disordered" evidence="2">
    <location>
        <begin position="177"/>
        <end position="230"/>
    </location>
</feature>
<proteinExistence type="predicted"/>
<evidence type="ECO:0000256" key="1">
    <source>
        <dbReference type="SAM" id="Coils"/>
    </source>
</evidence>
<reference evidence="5" key="1">
    <citation type="submission" date="2016-11" db="UniProtKB">
        <authorList>
            <consortium name="WormBaseParasite"/>
        </authorList>
    </citation>
    <scope>IDENTIFICATION</scope>
</reference>
<dbReference type="Proteomes" id="UP000095282">
    <property type="component" value="Unplaced"/>
</dbReference>
<sequence>MVSFPEIPPYLPTPFMFFPVHLASFLTSFVSIREGLREPPQVIKVVLVKNYIEMVLLTTPPPSIMNNRKTTQEKKRRDEINAKIKELQELIQTDQDHEKMTQSEVLNKAVELVTRMESESPGPSSNPNRKGFFDGFAQVENLTYSFIKSMGVSTEVCQEFTHKAKQLFDQERALLISTPGRPSPKRKSEEPLHIPSTYSQSSSPSTSESGTSMDRKEVKKNREQDRRDRQGEAFDALKNFILENKLMSSHQVEKMQRLNTLDIILGYIRNKKNNFVSQNGQEQSLYVHANNEGQKTARAIAFTFFKSDRHLVVRCADLEKFFDFSTNPKPLLGFPRLPLPMPIPFPPGVLPTRQMINPFLPFPFLPIPGLSSTTPPPKQSPTYSLDSPPPSSDTSSSSIEMSTPNENSSSESSSKPSTSAAGEKRVFRPWE</sequence>
<feature type="region of interest" description="Disordered" evidence="2">
    <location>
        <begin position="370"/>
        <end position="431"/>
    </location>
</feature>
<dbReference type="Pfam" id="PF00010">
    <property type="entry name" value="HLH"/>
    <property type="match status" value="1"/>
</dbReference>